<proteinExistence type="predicted"/>
<organism evidence="1 2">
    <name type="scientific">Kozakia baliensis</name>
    <dbReference type="NCBI Taxonomy" id="153496"/>
    <lineage>
        <taxon>Bacteria</taxon>
        <taxon>Pseudomonadati</taxon>
        <taxon>Pseudomonadota</taxon>
        <taxon>Alphaproteobacteria</taxon>
        <taxon>Acetobacterales</taxon>
        <taxon>Acetobacteraceae</taxon>
        <taxon>Kozakia</taxon>
    </lineage>
</organism>
<evidence type="ECO:0000313" key="1">
    <source>
        <dbReference type="EMBL" id="AOX18819.1"/>
    </source>
</evidence>
<sequence length="295" mass="33118">MPILWIEHVTTYRYRRPVSFGTHRLLGRPRDSADQCLLDWSVEVSPEPYTLQHMRDAADNLTTLITIPSRASELRIVNRLTVDHTSVTPHAEALPKHAATWPCQYDPGDATDLAKLREPSFLDPEHAVAVWARRFLHTAETPTLTLLSEITHAIRDDFSYIARFEEGIQSPARTLSVRSGTCRDFAVLMIEAVRFLGFAARFVTGYLYCPKGENLHGGGATHAWVEVYIPGIGWVDFDPTNGIVGSRDLVRIAAVRDWQQAVPLAGTWNGLSSDFIDLEVSVSVREVERSIRENV</sequence>
<reference evidence="1 2" key="1">
    <citation type="journal article" date="2016" name="Microb. Cell Fact.">
        <title>Dissection of exopolysaccharide biosynthesis in Kozakia baliensis.</title>
        <authorList>
            <person name="Brandt J.U."/>
            <person name="Jakob F."/>
            <person name="Behr J."/>
            <person name="Geissler A.J."/>
            <person name="Vogel R.F."/>
        </authorList>
    </citation>
    <scope>NUCLEOTIDE SEQUENCE [LARGE SCALE GENOMIC DNA]</scope>
    <source>
        <strain evidence="1 2">DSM 14400</strain>
        <plasmid evidence="2">Plasmid pkb14400_3</plasmid>
    </source>
</reference>
<dbReference type="SUPFAM" id="SSF54001">
    <property type="entry name" value="Cysteine proteinases"/>
    <property type="match status" value="1"/>
</dbReference>
<gene>
    <name evidence="1" type="ORF">A0U89_16125</name>
</gene>
<name>A0A1D8UYX4_9PROT</name>
<dbReference type="KEGG" id="kba:A0U89_16125"/>
<dbReference type="Proteomes" id="UP000179145">
    <property type="component" value="Plasmid pKB14400_3"/>
</dbReference>
<dbReference type="InterPro" id="IPR038765">
    <property type="entry name" value="Papain-like_cys_pep_sf"/>
</dbReference>
<dbReference type="Gene3D" id="3.10.620.30">
    <property type="match status" value="1"/>
</dbReference>
<dbReference type="Pfam" id="PF08379">
    <property type="entry name" value="Bact_transglu_N"/>
    <property type="match status" value="1"/>
</dbReference>
<keyword evidence="2" id="KW-1185">Reference proteome</keyword>
<dbReference type="RefSeq" id="WP_070404253.1">
    <property type="nucleotide sequence ID" value="NZ_BJVW01000025.1"/>
</dbReference>
<accession>A0A1D8UYX4</accession>
<protein>
    <submittedName>
        <fullName evidence="1">Uncharacterized protein</fullName>
    </submittedName>
</protein>
<dbReference type="InterPro" id="IPR002931">
    <property type="entry name" value="Transglutaminase-like"/>
</dbReference>
<dbReference type="EMBL" id="CP014677">
    <property type="protein sequence ID" value="AOX18819.1"/>
    <property type="molecule type" value="Genomic_DNA"/>
</dbReference>
<keyword evidence="1" id="KW-0614">Plasmid</keyword>
<dbReference type="PANTHER" id="PTHR33490:SF1">
    <property type="entry name" value="SLL1233 PROTEIN"/>
    <property type="match status" value="1"/>
</dbReference>
<dbReference type="Pfam" id="PF01841">
    <property type="entry name" value="Transglut_core"/>
    <property type="match status" value="1"/>
</dbReference>
<evidence type="ECO:0000313" key="2">
    <source>
        <dbReference type="Proteomes" id="UP000179145"/>
    </source>
</evidence>
<dbReference type="InterPro" id="IPR013589">
    <property type="entry name" value="Bac_transglu_N"/>
</dbReference>
<dbReference type="SMART" id="SM00460">
    <property type="entry name" value="TGc"/>
    <property type="match status" value="1"/>
</dbReference>
<dbReference type="PANTHER" id="PTHR33490">
    <property type="entry name" value="BLR5614 PROTEIN-RELATED"/>
    <property type="match status" value="1"/>
</dbReference>
<dbReference type="OrthoDB" id="9804023at2"/>
<dbReference type="AlphaFoldDB" id="A0A1D8UYX4"/>
<geneLocation type="plasmid" evidence="2">
    <name>pkb14400_3</name>
</geneLocation>